<feature type="region of interest" description="Disordered" evidence="1">
    <location>
        <begin position="38"/>
        <end position="92"/>
    </location>
</feature>
<dbReference type="AlphaFoldDB" id="A0A3P6RRC5"/>
<dbReference type="OrthoDB" id="5870147at2759"/>
<organism evidence="2 3">
    <name type="scientific">Cylicostephanus goldi</name>
    <name type="common">Nematode worm</name>
    <dbReference type="NCBI Taxonomy" id="71465"/>
    <lineage>
        <taxon>Eukaryota</taxon>
        <taxon>Metazoa</taxon>
        <taxon>Ecdysozoa</taxon>
        <taxon>Nematoda</taxon>
        <taxon>Chromadorea</taxon>
        <taxon>Rhabditida</taxon>
        <taxon>Rhabditina</taxon>
        <taxon>Rhabditomorpha</taxon>
        <taxon>Strongyloidea</taxon>
        <taxon>Strongylidae</taxon>
        <taxon>Cylicostephanus</taxon>
    </lineage>
</organism>
<dbReference type="Proteomes" id="UP000271889">
    <property type="component" value="Unassembled WGS sequence"/>
</dbReference>
<dbReference type="EMBL" id="UYRV01009472">
    <property type="protein sequence ID" value="VDK56565.1"/>
    <property type="molecule type" value="Genomic_DNA"/>
</dbReference>
<evidence type="ECO:0000313" key="3">
    <source>
        <dbReference type="Proteomes" id="UP000271889"/>
    </source>
</evidence>
<keyword evidence="3" id="KW-1185">Reference proteome</keyword>
<protein>
    <submittedName>
        <fullName evidence="2">Uncharacterized protein</fullName>
    </submittedName>
</protein>
<reference evidence="2 3" key="1">
    <citation type="submission" date="2018-11" db="EMBL/GenBank/DDBJ databases">
        <authorList>
            <consortium name="Pathogen Informatics"/>
        </authorList>
    </citation>
    <scope>NUCLEOTIDE SEQUENCE [LARGE SCALE GENOMIC DNA]</scope>
</reference>
<sequence length="120" mass="13596">MPANGGSVVHAQYPSWSRTADGTRNGFRAASHLLSSTYRNSNSSFVTKRPEEKFSDKPQSSTRSVPCEHSLESRPSPRRPPGTFEYGYTYGSSSYRHDQATFLGTPRLHTRYQPDYPTYR</sequence>
<evidence type="ECO:0000313" key="2">
    <source>
        <dbReference type="EMBL" id="VDK56565.1"/>
    </source>
</evidence>
<feature type="region of interest" description="Disordered" evidence="1">
    <location>
        <begin position="101"/>
        <end position="120"/>
    </location>
</feature>
<proteinExistence type="predicted"/>
<accession>A0A3P6RRC5</accession>
<name>A0A3P6RRC5_CYLGO</name>
<evidence type="ECO:0000256" key="1">
    <source>
        <dbReference type="SAM" id="MobiDB-lite"/>
    </source>
</evidence>
<gene>
    <name evidence="2" type="ORF">CGOC_LOCUS3698</name>
</gene>
<feature type="region of interest" description="Disordered" evidence="1">
    <location>
        <begin position="1"/>
        <end position="22"/>
    </location>
</feature>